<reference evidence="1" key="1">
    <citation type="submission" date="2014-11" db="EMBL/GenBank/DDBJ databases">
        <authorList>
            <person name="Amaro Gonzalez C."/>
        </authorList>
    </citation>
    <scope>NUCLEOTIDE SEQUENCE</scope>
</reference>
<reference evidence="1" key="2">
    <citation type="journal article" date="2015" name="Fish Shellfish Immunol.">
        <title>Early steps in the European eel (Anguilla anguilla)-Vibrio vulnificus interaction in the gills: Role of the RtxA13 toxin.</title>
        <authorList>
            <person name="Callol A."/>
            <person name="Pajuelo D."/>
            <person name="Ebbesson L."/>
            <person name="Teles M."/>
            <person name="MacKenzie S."/>
            <person name="Amaro C."/>
        </authorList>
    </citation>
    <scope>NUCLEOTIDE SEQUENCE</scope>
</reference>
<dbReference type="EMBL" id="GBXM01066879">
    <property type="protein sequence ID" value="JAH41698.1"/>
    <property type="molecule type" value="Transcribed_RNA"/>
</dbReference>
<name>A0A0E9SME2_ANGAN</name>
<protein>
    <submittedName>
        <fullName evidence="1">Uncharacterized protein</fullName>
    </submittedName>
</protein>
<organism evidence="1">
    <name type="scientific">Anguilla anguilla</name>
    <name type="common">European freshwater eel</name>
    <name type="synonym">Muraena anguilla</name>
    <dbReference type="NCBI Taxonomy" id="7936"/>
    <lineage>
        <taxon>Eukaryota</taxon>
        <taxon>Metazoa</taxon>
        <taxon>Chordata</taxon>
        <taxon>Craniata</taxon>
        <taxon>Vertebrata</taxon>
        <taxon>Euteleostomi</taxon>
        <taxon>Actinopterygii</taxon>
        <taxon>Neopterygii</taxon>
        <taxon>Teleostei</taxon>
        <taxon>Anguilliformes</taxon>
        <taxon>Anguillidae</taxon>
        <taxon>Anguilla</taxon>
    </lineage>
</organism>
<sequence>MHITHRASRIHTAKIGVSYET</sequence>
<evidence type="ECO:0000313" key="1">
    <source>
        <dbReference type="EMBL" id="JAH41698.1"/>
    </source>
</evidence>
<accession>A0A0E9SME2</accession>
<proteinExistence type="predicted"/>
<dbReference type="AlphaFoldDB" id="A0A0E9SME2"/>